<dbReference type="Proteomes" id="UP000092462">
    <property type="component" value="Unassembled WGS sequence"/>
</dbReference>
<evidence type="ECO:0000313" key="3">
    <source>
        <dbReference type="Proteomes" id="UP000092462"/>
    </source>
</evidence>
<dbReference type="EMBL" id="AJVK01014833">
    <property type="status" value="NOT_ANNOTATED_CDS"/>
    <property type="molecule type" value="Genomic_DNA"/>
</dbReference>
<name>A0A1B0DEJ1_PHLPP</name>
<dbReference type="AlphaFoldDB" id="A0A1B0DEJ1"/>
<keyword evidence="3" id="KW-1185">Reference proteome</keyword>
<accession>A0A1B0DEJ1</accession>
<feature type="region of interest" description="Disordered" evidence="1">
    <location>
        <begin position="1"/>
        <end position="79"/>
    </location>
</feature>
<dbReference type="EMBL" id="AJVK01014834">
    <property type="status" value="NOT_ANNOTATED_CDS"/>
    <property type="molecule type" value="Genomic_DNA"/>
</dbReference>
<protein>
    <submittedName>
        <fullName evidence="2">Uncharacterized protein</fullName>
    </submittedName>
</protein>
<organism evidence="2 3">
    <name type="scientific">Phlebotomus papatasi</name>
    <name type="common">Sandfly</name>
    <dbReference type="NCBI Taxonomy" id="29031"/>
    <lineage>
        <taxon>Eukaryota</taxon>
        <taxon>Metazoa</taxon>
        <taxon>Ecdysozoa</taxon>
        <taxon>Arthropoda</taxon>
        <taxon>Hexapoda</taxon>
        <taxon>Insecta</taxon>
        <taxon>Pterygota</taxon>
        <taxon>Neoptera</taxon>
        <taxon>Endopterygota</taxon>
        <taxon>Diptera</taxon>
        <taxon>Nematocera</taxon>
        <taxon>Psychodoidea</taxon>
        <taxon>Psychodidae</taxon>
        <taxon>Phlebotomus</taxon>
        <taxon>Phlebotomus</taxon>
    </lineage>
</organism>
<dbReference type="VEuPathDB" id="VectorBase:PPAPM1_007508"/>
<sequence length="197" mass="22377">MGKFVSLEAPIPGMSSPSQPSSLTFVATTSSPSPEAPKTPHSRIPVRTANAEKRARERESGQMAGHRETEGTESQLSPVELKALRAEKRREWRQARLKSLEQDAMQIQSIIQAQNAVNESNLLQHQLKEDKSNKNESRPGALVVREKEKVLDEKITRRTEEVPCPITGEPQIRTIEYIEKLIETENFYEENTFERKN</sequence>
<feature type="compositionally biased region" description="Basic and acidic residues" evidence="1">
    <location>
        <begin position="50"/>
        <end position="70"/>
    </location>
</feature>
<evidence type="ECO:0000313" key="2">
    <source>
        <dbReference type="EnsemblMetazoa" id="PPAI006340-PA"/>
    </source>
</evidence>
<dbReference type="EnsemblMetazoa" id="PPAI006340-RA">
    <property type="protein sequence ID" value="PPAI006340-PA"/>
    <property type="gene ID" value="PPAI006340"/>
</dbReference>
<dbReference type="VEuPathDB" id="VectorBase:PPAI006340"/>
<proteinExistence type="predicted"/>
<dbReference type="EMBL" id="AJVK01014835">
    <property type="status" value="NOT_ANNOTATED_CDS"/>
    <property type="molecule type" value="Genomic_DNA"/>
</dbReference>
<feature type="compositionally biased region" description="Polar residues" evidence="1">
    <location>
        <begin position="15"/>
        <end position="33"/>
    </location>
</feature>
<dbReference type="EMBL" id="AJVK01014832">
    <property type="status" value="NOT_ANNOTATED_CDS"/>
    <property type="molecule type" value="Genomic_DNA"/>
</dbReference>
<evidence type="ECO:0000256" key="1">
    <source>
        <dbReference type="SAM" id="MobiDB-lite"/>
    </source>
</evidence>
<reference evidence="2" key="1">
    <citation type="submission" date="2022-08" db="UniProtKB">
        <authorList>
            <consortium name="EnsemblMetazoa"/>
        </authorList>
    </citation>
    <scope>IDENTIFICATION</scope>
    <source>
        <strain evidence="2">Israel</strain>
    </source>
</reference>